<evidence type="ECO:0000256" key="2">
    <source>
        <dbReference type="ARBA" id="ARBA00023125"/>
    </source>
</evidence>
<dbReference type="Pfam" id="PF00392">
    <property type="entry name" value="GntR"/>
    <property type="match status" value="1"/>
</dbReference>
<dbReference type="InterPro" id="IPR011663">
    <property type="entry name" value="UTRA"/>
</dbReference>
<dbReference type="RefSeq" id="WP_161832295.1">
    <property type="nucleotide sequence ID" value="NZ_AP028127.1"/>
</dbReference>
<evidence type="ECO:0000313" key="5">
    <source>
        <dbReference type="EMBL" id="BEH90118.1"/>
    </source>
</evidence>
<keyword evidence="2" id="KW-0238">DNA-binding</keyword>
<accession>A0ABN6ZEA4</accession>
<name>A0ABN6ZEA4_9FIRM</name>
<dbReference type="InterPro" id="IPR000524">
    <property type="entry name" value="Tscrpt_reg_HTH_GntR"/>
</dbReference>
<gene>
    <name evidence="5" type="ORF">T23_02200</name>
</gene>
<evidence type="ECO:0000256" key="3">
    <source>
        <dbReference type="ARBA" id="ARBA00023163"/>
    </source>
</evidence>
<sequence length="235" mass="26867">MTQPIYLKVKGLIEEEIKQLVPNAIIQSERDLAVKYSVSRMTVRKAIESLIQEGKLYRKDKVGTFVADDKLHEPIAELVGFTSEISSKGMRPHTKVVSYELIEADERLAQKLEIKIHDRVHSLLRLRMADNRPMTLEHNYIPVSVIKELPQSVINTSIYAFLDEALNVKIASGSQTVTAIKANEEVSRLLEVPLNEPLLYLELTSVLMNGQVLEFVETYANPQNYTVRIHSRRKW</sequence>
<dbReference type="SUPFAM" id="SSF64288">
    <property type="entry name" value="Chorismate lyase-like"/>
    <property type="match status" value="1"/>
</dbReference>
<dbReference type="CDD" id="cd07377">
    <property type="entry name" value="WHTH_GntR"/>
    <property type="match status" value="1"/>
</dbReference>
<evidence type="ECO:0000256" key="1">
    <source>
        <dbReference type="ARBA" id="ARBA00023015"/>
    </source>
</evidence>
<dbReference type="Gene3D" id="3.40.1410.10">
    <property type="entry name" value="Chorismate lyase-like"/>
    <property type="match status" value="1"/>
</dbReference>
<keyword evidence="3" id="KW-0804">Transcription</keyword>
<dbReference type="InterPro" id="IPR036388">
    <property type="entry name" value="WH-like_DNA-bd_sf"/>
</dbReference>
<dbReference type="PANTHER" id="PTHR44846">
    <property type="entry name" value="MANNOSYL-D-GLYCERATE TRANSPORT/METABOLISM SYSTEM REPRESSOR MNGR-RELATED"/>
    <property type="match status" value="1"/>
</dbReference>
<dbReference type="Pfam" id="PF07702">
    <property type="entry name" value="UTRA"/>
    <property type="match status" value="1"/>
</dbReference>
<evidence type="ECO:0000259" key="4">
    <source>
        <dbReference type="PROSITE" id="PS50949"/>
    </source>
</evidence>
<keyword evidence="6" id="KW-1185">Reference proteome</keyword>
<protein>
    <submittedName>
        <fullName evidence="5">GntR family transcriptional regulator</fullName>
    </submittedName>
</protein>
<reference evidence="5" key="1">
    <citation type="journal article" date="2024" name="Int. J. Syst. Evol. Microbiol.">
        <title>Turicibacter faecis sp. nov., isolated from faeces of heart failure mouse model.</title>
        <authorList>
            <person name="Imamura Y."/>
            <person name="Motooka D."/>
            <person name="Nakajima Y."/>
            <person name="Ito S."/>
            <person name="Kitakaze M."/>
            <person name="Iida T."/>
            <person name="Nakamura S."/>
        </authorList>
    </citation>
    <scope>NUCLEOTIDE SEQUENCE</scope>
    <source>
        <strain evidence="5">TC023</strain>
    </source>
</reference>
<dbReference type="Gene3D" id="1.10.10.10">
    <property type="entry name" value="Winged helix-like DNA-binding domain superfamily/Winged helix DNA-binding domain"/>
    <property type="match status" value="1"/>
</dbReference>
<evidence type="ECO:0000313" key="6">
    <source>
        <dbReference type="Proteomes" id="UP001432099"/>
    </source>
</evidence>
<dbReference type="SMART" id="SM00345">
    <property type="entry name" value="HTH_GNTR"/>
    <property type="match status" value="1"/>
</dbReference>
<keyword evidence="1" id="KW-0805">Transcription regulation</keyword>
<dbReference type="InterPro" id="IPR050679">
    <property type="entry name" value="Bact_HTH_transcr_reg"/>
</dbReference>
<dbReference type="PROSITE" id="PS50949">
    <property type="entry name" value="HTH_GNTR"/>
    <property type="match status" value="1"/>
</dbReference>
<organism evidence="5 6">
    <name type="scientific">Turicibacter faecis</name>
    <dbReference type="NCBI Taxonomy" id="2963365"/>
    <lineage>
        <taxon>Bacteria</taxon>
        <taxon>Bacillati</taxon>
        <taxon>Bacillota</taxon>
        <taxon>Erysipelotrichia</taxon>
        <taxon>Erysipelotrichales</taxon>
        <taxon>Turicibacteraceae</taxon>
        <taxon>Turicibacter</taxon>
    </lineage>
</organism>
<dbReference type="PRINTS" id="PR00035">
    <property type="entry name" value="HTHGNTR"/>
</dbReference>
<dbReference type="InterPro" id="IPR028978">
    <property type="entry name" value="Chorismate_lyase_/UTRA_dom_sf"/>
</dbReference>
<dbReference type="InterPro" id="IPR036390">
    <property type="entry name" value="WH_DNA-bd_sf"/>
</dbReference>
<dbReference type="Proteomes" id="UP001432099">
    <property type="component" value="Chromosome"/>
</dbReference>
<dbReference type="EMBL" id="AP028127">
    <property type="protein sequence ID" value="BEH90118.1"/>
    <property type="molecule type" value="Genomic_DNA"/>
</dbReference>
<dbReference type="PANTHER" id="PTHR44846:SF1">
    <property type="entry name" value="MANNOSYL-D-GLYCERATE TRANSPORT_METABOLISM SYSTEM REPRESSOR MNGR-RELATED"/>
    <property type="match status" value="1"/>
</dbReference>
<dbReference type="SMART" id="SM00866">
    <property type="entry name" value="UTRA"/>
    <property type="match status" value="1"/>
</dbReference>
<dbReference type="SUPFAM" id="SSF46785">
    <property type="entry name" value="Winged helix' DNA-binding domain"/>
    <property type="match status" value="1"/>
</dbReference>
<proteinExistence type="predicted"/>
<feature type="domain" description="HTH gntR-type" evidence="4">
    <location>
        <begin position="3"/>
        <end position="69"/>
    </location>
</feature>